<comment type="caution">
    <text evidence="4">The sequence shown here is derived from an EMBL/GenBank/DDBJ whole genome shotgun (WGS) entry which is preliminary data.</text>
</comment>
<dbReference type="InterPro" id="IPR048331">
    <property type="entry name" value="PcRGLX/YetA_3rd"/>
</dbReference>
<dbReference type="PANTHER" id="PTHR40081">
    <property type="entry name" value="CONCANAVALIN A-LIKE LECTIN/GLUCANASE"/>
    <property type="match status" value="1"/>
</dbReference>
<evidence type="ECO:0000259" key="1">
    <source>
        <dbReference type="Pfam" id="PF19501"/>
    </source>
</evidence>
<gene>
    <name evidence="4" type="ORF">QM524_20525</name>
</gene>
<dbReference type="InterPro" id="IPR048329">
    <property type="entry name" value="PcRGLX_1st"/>
</dbReference>
<organism evidence="4 5">
    <name type="scientific">Flectobacillus roseus</name>
    <dbReference type="NCBI Taxonomy" id="502259"/>
    <lineage>
        <taxon>Bacteria</taxon>
        <taxon>Pseudomonadati</taxon>
        <taxon>Bacteroidota</taxon>
        <taxon>Cytophagia</taxon>
        <taxon>Cytophagales</taxon>
        <taxon>Flectobacillaceae</taxon>
        <taxon>Flectobacillus</taxon>
    </lineage>
</organism>
<dbReference type="InterPro" id="IPR006311">
    <property type="entry name" value="TAT_signal"/>
</dbReference>
<reference evidence="4 5" key="1">
    <citation type="submission" date="2023-05" db="EMBL/GenBank/DDBJ databases">
        <title>Novel species of genus Flectobacillus isolated from stream in China.</title>
        <authorList>
            <person name="Lu H."/>
        </authorList>
    </citation>
    <scope>NUCLEOTIDE SEQUENCE [LARGE SCALE GENOMIC DNA]</scope>
    <source>
        <strain evidence="4 5">KCTC 42575</strain>
    </source>
</reference>
<keyword evidence="5" id="KW-1185">Reference proteome</keyword>
<accession>A0ABT6YDF9</accession>
<dbReference type="InterPro" id="IPR045793">
    <property type="entry name" value="PcRGLX/YetA-like"/>
</dbReference>
<sequence>MKKQFQVSRRDFVKNTLLASTAGTLASHQILATEHQTKNLIPDTEGANLHWLSGQAPSTLQGTTWGIPWPKGLVKRETPLAVLQNDTVQNSQTWPLAFWPDGSVKWSAFAIGAQEKLAENWRVKIGQKPQAGKLQVNESQDIIVVDTGKMRCEIAKKGNTIIKSLFHAQQKLVAQNGKLILQVQNQADGDWAENTQLQGFESTIQKVQIENQGSVRALIKVEGIHQSTQGKQLLPFVLRLYFYENSDSIRAIHSFVYDANENQDFIKGIGFRFDTLLKDTALYNRHIRFVGQNGGVFAEAIQGLSGLRRNPGKDVTQSQFEGKSVNSLPQNIQDLLKYIPAFGDYTLFQGSCDGFDIQKRTKAGYGWIQSASGQRASGLAYLGTPTGGLSLGLRHFWQSYPAQIDIRQAQTDLAQMTLWFWAPKASAMDLRFYHDGMGQLTFEEQRDGLDITYEDYEPEFGRPYGTARTSEFFIQTFTATPSHESLSKLSEDIENPPRLMVLPEQFIQARVFGNAISLPNASSEKHKAIEEQLAFYFNYYQRQIEERRWYGFWNYGDVMHTYDNDRHVWRYDVGGFAWDNSELSTDLWLWYYFLRTGNKDVFAMAEAMTRHTGEVDVHHIGRFSPLGSRHNVQHWGCSAKQLRISTAANRRFYYYLTADERIGDLMREQINGDKTLREVVPGRKIGQKPPQNDPDKKLVSMSFGTDWGALASAWLTEWERTGNEQIKGKLLNSMRTIATQPKGFFHGEGIMEIATGKFAPQPVDKISVSHLSAVFGLTEICFELVDLVDMPEFKSAWLKYCELYNGTDEEQKAYLGKTFKLNLAQGHARLTAFAAYHLKDAKLAQRAWDEFYKGEGGFKKPSSKLTPINPPLVLQPIQEGEVSTNAVAQWGLSAMQCLAYIGNQL</sequence>
<dbReference type="Pfam" id="PF21345">
    <property type="entry name" value="PcRGLX_2nd"/>
    <property type="match status" value="1"/>
</dbReference>
<dbReference type="EMBL" id="JASHIF010000021">
    <property type="protein sequence ID" value="MDI9861618.1"/>
    <property type="molecule type" value="Genomic_DNA"/>
</dbReference>
<feature type="domain" description="PcRGLX/YetA-like N-terminal RIFT barrel" evidence="1">
    <location>
        <begin position="47"/>
        <end position="124"/>
    </location>
</feature>
<feature type="domain" description="PcRGLX/YetA-like C-terminal alpha/alpha toroid" evidence="3">
    <location>
        <begin position="496"/>
        <end position="904"/>
    </location>
</feature>
<dbReference type="InterPro" id="IPR048330">
    <property type="entry name" value="PcRGLX/YetA_2nd"/>
</dbReference>
<evidence type="ECO:0000313" key="4">
    <source>
        <dbReference type="EMBL" id="MDI9861618.1"/>
    </source>
</evidence>
<protein>
    <submittedName>
        <fullName evidence="4">Tat pathway signal sequence domain protein</fullName>
    </submittedName>
</protein>
<evidence type="ECO:0000313" key="5">
    <source>
        <dbReference type="Proteomes" id="UP001236507"/>
    </source>
</evidence>
<dbReference type="Proteomes" id="UP001236507">
    <property type="component" value="Unassembled WGS sequence"/>
</dbReference>
<proteinExistence type="predicted"/>
<evidence type="ECO:0000259" key="3">
    <source>
        <dbReference type="Pfam" id="PF21346"/>
    </source>
</evidence>
<dbReference type="PROSITE" id="PS51318">
    <property type="entry name" value="TAT"/>
    <property type="match status" value="1"/>
</dbReference>
<dbReference type="RefSeq" id="WP_283345991.1">
    <property type="nucleotide sequence ID" value="NZ_JASHIF010000021.1"/>
</dbReference>
<evidence type="ECO:0000259" key="2">
    <source>
        <dbReference type="Pfam" id="PF21345"/>
    </source>
</evidence>
<name>A0ABT6YDF9_9BACT</name>
<dbReference type="PANTHER" id="PTHR40081:SF1">
    <property type="entry name" value="TAT PATHWAY SIGNAL SEQUENCE DOMAIN PROTEIN"/>
    <property type="match status" value="1"/>
</dbReference>
<dbReference type="Pfam" id="PF21346">
    <property type="entry name" value="PcRGLX_3rd"/>
    <property type="match status" value="1"/>
</dbReference>
<feature type="domain" description="PcRGLX/YetA-like central beta-sandwich" evidence="2">
    <location>
        <begin position="135"/>
        <end position="490"/>
    </location>
</feature>
<dbReference type="Pfam" id="PF19501">
    <property type="entry name" value="PcRGLX_1st"/>
    <property type="match status" value="1"/>
</dbReference>